<sequence>MASVDTSVHSLHSLVCYHFWQSFTDCCLQFNYCINWSIGSPQTMTRGNQRELAREKNQKKLKDQQKKKGADNKDGNRGMTLEERKHRDAELMREKQKLAAEKKGGSSGETSGSTAK</sequence>
<dbReference type="Pfam" id="PF04419">
    <property type="entry name" value="SERF-like_N"/>
    <property type="match status" value="1"/>
</dbReference>
<dbReference type="InterPro" id="IPR007513">
    <property type="entry name" value="SERF-like_N"/>
</dbReference>
<feature type="domain" description="Small EDRK-rich factor-like N-terminal" evidence="3">
    <location>
        <begin position="44"/>
        <end position="75"/>
    </location>
</feature>
<dbReference type="OrthoDB" id="18018at2759"/>
<evidence type="ECO:0000256" key="1">
    <source>
        <dbReference type="ARBA" id="ARBA00007309"/>
    </source>
</evidence>
<dbReference type="AlphaFoldDB" id="A0A7R9KBW4"/>
<evidence type="ECO:0000313" key="5">
    <source>
        <dbReference type="Proteomes" id="UP000759131"/>
    </source>
</evidence>
<name>A0A7R9KBW4_9ACAR</name>
<dbReference type="PANTHER" id="PTHR13596:SF0">
    <property type="entry name" value="SI:CH211-39K3.2-RELATED"/>
    <property type="match status" value="1"/>
</dbReference>
<accession>A0A7R9KBW4</accession>
<reference evidence="4" key="1">
    <citation type="submission" date="2020-11" db="EMBL/GenBank/DDBJ databases">
        <authorList>
            <person name="Tran Van P."/>
        </authorList>
    </citation>
    <scope>NUCLEOTIDE SEQUENCE</scope>
</reference>
<evidence type="ECO:0000313" key="4">
    <source>
        <dbReference type="EMBL" id="CAD7620032.1"/>
    </source>
</evidence>
<organism evidence="4">
    <name type="scientific">Medioppia subpectinata</name>
    <dbReference type="NCBI Taxonomy" id="1979941"/>
    <lineage>
        <taxon>Eukaryota</taxon>
        <taxon>Metazoa</taxon>
        <taxon>Ecdysozoa</taxon>
        <taxon>Arthropoda</taxon>
        <taxon>Chelicerata</taxon>
        <taxon>Arachnida</taxon>
        <taxon>Acari</taxon>
        <taxon>Acariformes</taxon>
        <taxon>Sarcoptiformes</taxon>
        <taxon>Oribatida</taxon>
        <taxon>Brachypylina</taxon>
        <taxon>Oppioidea</taxon>
        <taxon>Oppiidae</taxon>
        <taxon>Medioppia</taxon>
    </lineage>
</organism>
<evidence type="ECO:0000256" key="2">
    <source>
        <dbReference type="SAM" id="MobiDB-lite"/>
    </source>
</evidence>
<gene>
    <name evidence="4" type="ORF">OSB1V03_LOCUS528</name>
</gene>
<proteinExistence type="inferred from homology"/>
<comment type="similarity">
    <text evidence="1">Belongs to the SERF family.</text>
</comment>
<feature type="region of interest" description="Disordered" evidence="2">
    <location>
        <begin position="41"/>
        <end position="116"/>
    </location>
</feature>
<dbReference type="PANTHER" id="PTHR13596">
    <property type="entry name" value="SMALL EDRK-RICH FACTOR 1"/>
    <property type="match status" value="1"/>
</dbReference>
<evidence type="ECO:0000259" key="3">
    <source>
        <dbReference type="Pfam" id="PF04419"/>
    </source>
</evidence>
<dbReference type="EMBL" id="OC854682">
    <property type="protein sequence ID" value="CAD7620032.1"/>
    <property type="molecule type" value="Genomic_DNA"/>
</dbReference>
<protein>
    <recommendedName>
        <fullName evidence="3">Small EDRK-rich factor-like N-terminal domain-containing protein</fullName>
    </recommendedName>
</protein>
<keyword evidence="5" id="KW-1185">Reference proteome</keyword>
<dbReference type="InterPro" id="IPR040211">
    <property type="entry name" value="SERF1/2-like"/>
</dbReference>
<dbReference type="Proteomes" id="UP000759131">
    <property type="component" value="Unassembled WGS sequence"/>
</dbReference>
<dbReference type="GO" id="GO:0005829">
    <property type="term" value="C:cytosol"/>
    <property type="evidence" value="ECO:0007669"/>
    <property type="project" value="TreeGrafter"/>
</dbReference>
<dbReference type="EMBL" id="CAJPIZ010000107">
    <property type="protein sequence ID" value="CAG2100462.1"/>
    <property type="molecule type" value="Genomic_DNA"/>
</dbReference>
<feature type="compositionally biased region" description="Basic and acidic residues" evidence="2">
    <location>
        <begin position="48"/>
        <end position="104"/>
    </location>
</feature>